<organism evidence="2 3">
    <name type="scientific">Couchioplanes caeruleus subsp. caeruleus</name>
    <dbReference type="NCBI Taxonomy" id="56427"/>
    <lineage>
        <taxon>Bacteria</taxon>
        <taxon>Bacillati</taxon>
        <taxon>Actinomycetota</taxon>
        <taxon>Actinomycetes</taxon>
        <taxon>Micromonosporales</taxon>
        <taxon>Micromonosporaceae</taxon>
        <taxon>Couchioplanes</taxon>
    </lineage>
</organism>
<protein>
    <recommendedName>
        <fullName evidence="1">Knr4/Smi1-like domain-containing protein</fullName>
    </recommendedName>
</protein>
<keyword evidence="3" id="KW-1185">Reference proteome</keyword>
<dbReference type="Pfam" id="PF09346">
    <property type="entry name" value="SMI1_KNR4"/>
    <property type="match status" value="1"/>
</dbReference>
<feature type="domain" description="Knr4/Smi1-like" evidence="1">
    <location>
        <begin position="7"/>
        <end position="54"/>
    </location>
</feature>
<evidence type="ECO:0000259" key="1">
    <source>
        <dbReference type="Pfam" id="PF09346"/>
    </source>
</evidence>
<comment type="caution">
    <text evidence="2">The sequence shown here is derived from an EMBL/GenBank/DDBJ whole genome shotgun (WGS) entry which is preliminary data.</text>
</comment>
<name>A0A1K0GBL1_9ACTN</name>
<sequence length="67" mass="7295">MPYLDLFLTIADDHCGGYLYVDLRDGPLRGGVGYCSGEENHYEPVWNSTAQLLESVADAVDAAVPCM</sequence>
<dbReference type="EMBL" id="MEIA01000091">
    <property type="protein sequence ID" value="OJF14626.1"/>
    <property type="molecule type" value="Genomic_DNA"/>
</dbReference>
<evidence type="ECO:0000313" key="3">
    <source>
        <dbReference type="Proteomes" id="UP000182486"/>
    </source>
</evidence>
<reference evidence="2 3" key="1">
    <citation type="submission" date="2016-09" db="EMBL/GenBank/DDBJ databases">
        <title>Couchioplanes caeruleus draft genome sequence.</title>
        <authorList>
            <person name="Sheehan J."/>
            <person name="Caffrey P."/>
        </authorList>
    </citation>
    <scope>NUCLEOTIDE SEQUENCE [LARGE SCALE GENOMIC DNA]</scope>
    <source>
        <strain evidence="2 3">DSM 43634</strain>
    </source>
</reference>
<evidence type="ECO:0000313" key="2">
    <source>
        <dbReference type="EMBL" id="OJF14626.1"/>
    </source>
</evidence>
<proteinExistence type="predicted"/>
<dbReference type="Proteomes" id="UP000182486">
    <property type="component" value="Unassembled WGS sequence"/>
</dbReference>
<dbReference type="RefSeq" id="WP_071804368.1">
    <property type="nucleotide sequence ID" value="NZ_MEIA01000091.1"/>
</dbReference>
<gene>
    <name evidence="2" type="ORF">BG844_08700</name>
</gene>
<dbReference type="AlphaFoldDB" id="A0A1K0GBL1"/>
<dbReference type="InterPro" id="IPR018958">
    <property type="entry name" value="Knr4/Smi1-like_dom"/>
</dbReference>
<accession>A0A1K0GBL1</accession>